<dbReference type="Gene3D" id="3.40.710.10">
    <property type="entry name" value="DD-peptidase/beta-lactamase superfamily"/>
    <property type="match status" value="1"/>
</dbReference>
<evidence type="ECO:0000256" key="3">
    <source>
        <dbReference type="ARBA" id="ARBA00007164"/>
    </source>
</evidence>
<gene>
    <name evidence="15" type="ORF">GCM10007913_15540</name>
</gene>
<dbReference type="EMBL" id="BSNG01000001">
    <property type="protein sequence ID" value="GLQ09622.1"/>
    <property type="molecule type" value="Genomic_DNA"/>
</dbReference>
<keyword evidence="6" id="KW-0645">Protease</keyword>
<evidence type="ECO:0000256" key="13">
    <source>
        <dbReference type="RuleBase" id="RU004016"/>
    </source>
</evidence>
<dbReference type="InterPro" id="IPR012338">
    <property type="entry name" value="Beta-lactam/transpept-like"/>
</dbReference>
<evidence type="ECO:0000256" key="6">
    <source>
        <dbReference type="ARBA" id="ARBA00022670"/>
    </source>
</evidence>
<evidence type="ECO:0000256" key="11">
    <source>
        <dbReference type="ARBA" id="ARBA00023316"/>
    </source>
</evidence>
<comment type="similarity">
    <text evidence="3 13">Belongs to the peptidase S11 family.</text>
</comment>
<dbReference type="Pfam" id="PF07943">
    <property type="entry name" value="PBP5_C"/>
    <property type="match status" value="1"/>
</dbReference>
<keyword evidence="9" id="KW-0133">Cell shape</keyword>
<organism evidence="15 16">
    <name type="scientific">Devosia yakushimensis</name>
    <dbReference type="NCBI Taxonomy" id="470028"/>
    <lineage>
        <taxon>Bacteria</taxon>
        <taxon>Pseudomonadati</taxon>
        <taxon>Pseudomonadota</taxon>
        <taxon>Alphaproteobacteria</taxon>
        <taxon>Hyphomicrobiales</taxon>
        <taxon>Devosiaceae</taxon>
        <taxon>Devosia</taxon>
    </lineage>
</organism>
<dbReference type="GO" id="GO:0004180">
    <property type="term" value="F:carboxypeptidase activity"/>
    <property type="evidence" value="ECO:0007669"/>
    <property type="project" value="UniProtKB-KW"/>
</dbReference>
<reference evidence="15" key="1">
    <citation type="journal article" date="2014" name="Int. J. Syst. Evol. Microbiol.">
        <title>Complete genome of a new Firmicutes species belonging to the dominant human colonic microbiota ('Ruminococcus bicirculans') reveals two chromosomes and a selective capacity to utilize plant glucans.</title>
        <authorList>
            <consortium name="NISC Comparative Sequencing Program"/>
            <person name="Wegmann U."/>
            <person name="Louis P."/>
            <person name="Goesmann A."/>
            <person name="Henrissat B."/>
            <person name="Duncan S.H."/>
            <person name="Flint H.J."/>
        </authorList>
    </citation>
    <scope>NUCLEOTIDE SEQUENCE</scope>
    <source>
        <strain evidence="15">NBRC 103855</strain>
    </source>
</reference>
<dbReference type="InterPro" id="IPR015956">
    <property type="entry name" value="Peniciliin-bd_prot_C_sf"/>
</dbReference>
<dbReference type="PANTHER" id="PTHR21581">
    <property type="entry name" value="D-ALANYL-D-ALANINE CARBOXYPEPTIDASE"/>
    <property type="match status" value="1"/>
</dbReference>
<name>A0ABQ5UBZ4_9HYPH</name>
<evidence type="ECO:0000256" key="10">
    <source>
        <dbReference type="ARBA" id="ARBA00022984"/>
    </source>
</evidence>
<evidence type="ECO:0000256" key="7">
    <source>
        <dbReference type="ARBA" id="ARBA00022729"/>
    </source>
</evidence>
<comment type="function">
    <text evidence="1">Removes C-terminal D-alanyl residues from sugar-peptide cell wall precursors.</text>
</comment>
<dbReference type="PANTHER" id="PTHR21581:SF6">
    <property type="entry name" value="TRAFFICKING PROTEIN PARTICLE COMPLEX SUBUNIT 12"/>
    <property type="match status" value="1"/>
</dbReference>
<keyword evidence="7" id="KW-0732">Signal</keyword>
<evidence type="ECO:0000256" key="9">
    <source>
        <dbReference type="ARBA" id="ARBA00022960"/>
    </source>
</evidence>
<dbReference type="SUPFAM" id="SSF56601">
    <property type="entry name" value="beta-lactamase/transpeptidase-like"/>
    <property type="match status" value="1"/>
</dbReference>
<keyword evidence="11" id="KW-0961">Cell wall biogenesis/degradation</keyword>
<dbReference type="PRINTS" id="PR00725">
    <property type="entry name" value="DADACBPTASE1"/>
</dbReference>
<keyword evidence="8" id="KW-0378">Hydrolase</keyword>
<protein>
    <recommendedName>
        <fullName evidence="4">serine-type D-Ala-D-Ala carboxypeptidase</fullName>
        <ecNumber evidence="4">3.4.16.4</ecNumber>
    </recommendedName>
</protein>
<dbReference type="InterPro" id="IPR012907">
    <property type="entry name" value="Peptidase_S11_C"/>
</dbReference>
<evidence type="ECO:0000256" key="1">
    <source>
        <dbReference type="ARBA" id="ARBA00003217"/>
    </source>
</evidence>
<dbReference type="InterPro" id="IPR018044">
    <property type="entry name" value="Peptidase_S11"/>
</dbReference>
<reference evidence="15" key="2">
    <citation type="submission" date="2023-01" db="EMBL/GenBank/DDBJ databases">
        <title>Draft genome sequence of Devosia yakushimensis strain NBRC 103855.</title>
        <authorList>
            <person name="Sun Q."/>
            <person name="Mori K."/>
        </authorList>
    </citation>
    <scope>NUCLEOTIDE SEQUENCE</scope>
    <source>
        <strain evidence="15">NBRC 103855</strain>
    </source>
</reference>
<proteinExistence type="inferred from homology"/>
<evidence type="ECO:0000256" key="4">
    <source>
        <dbReference type="ARBA" id="ARBA00012448"/>
    </source>
</evidence>
<keyword evidence="10" id="KW-0573">Peptidoglycan synthesis</keyword>
<comment type="pathway">
    <text evidence="2">Cell wall biogenesis; peptidoglycan biosynthesis.</text>
</comment>
<dbReference type="SMART" id="SM00936">
    <property type="entry name" value="PBP5_C"/>
    <property type="match status" value="1"/>
</dbReference>
<dbReference type="InterPro" id="IPR001967">
    <property type="entry name" value="Peptidase_S11_N"/>
</dbReference>
<sequence>MILGAGRAAARNRQDAWFVKLIAQIFAVLLTLTAPAFAQANFDTKAKFAILMDEESGTVIFQKDADLPMEPASMAKLMTIAVVFNEVRAGRVKMSDEFFVSEHAWRTGGAASGGSTMFAELNSKISVENLVRSVIIQSGNDAAIILAEGIAGTETSFAAMMNELGEDIGLENSVFTNSTGLPDPAMHVTARDLADLARYLIHDFPEYYHYFSEPEMEWNGIKQANRNSLVELGIGVDGLKTGHTEAAGYGSVISTDDGGRRLIAVVHGLKSMAERTEEGRKLITWGARAFERVAAYTDGAVVAYANVYGGTSGSVGLVGDGEIALYLPRGSRKCLGASVVYTGPLLPPVNAGDKVAELRVFCDDQLVQTAPLFAAETVEQGDIVRRATDALKQLALGWL</sequence>
<dbReference type="Proteomes" id="UP001161406">
    <property type="component" value="Unassembled WGS sequence"/>
</dbReference>
<keyword evidence="16" id="KW-1185">Reference proteome</keyword>
<evidence type="ECO:0000256" key="12">
    <source>
        <dbReference type="ARBA" id="ARBA00034000"/>
    </source>
</evidence>
<evidence type="ECO:0000256" key="8">
    <source>
        <dbReference type="ARBA" id="ARBA00022801"/>
    </source>
</evidence>
<dbReference type="Gene3D" id="2.60.410.10">
    <property type="entry name" value="D-Ala-D-Ala carboxypeptidase, C-terminal domain"/>
    <property type="match status" value="1"/>
</dbReference>
<comment type="caution">
    <text evidence="15">The sequence shown here is derived from an EMBL/GenBank/DDBJ whole genome shotgun (WGS) entry which is preliminary data.</text>
</comment>
<dbReference type="Pfam" id="PF00768">
    <property type="entry name" value="Peptidase_S11"/>
    <property type="match status" value="1"/>
</dbReference>
<dbReference type="SUPFAM" id="SSF69189">
    <property type="entry name" value="Penicillin-binding protein associated domain"/>
    <property type="match status" value="1"/>
</dbReference>
<evidence type="ECO:0000313" key="15">
    <source>
        <dbReference type="EMBL" id="GLQ09622.1"/>
    </source>
</evidence>
<evidence type="ECO:0000256" key="2">
    <source>
        <dbReference type="ARBA" id="ARBA00004752"/>
    </source>
</evidence>
<accession>A0ABQ5UBZ4</accession>
<evidence type="ECO:0000313" key="16">
    <source>
        <dbReference type="Proteomes" id="UP001161406"/>
    </source>
</evidence>
<feature type="domain" description="Peptidase S11 D-Ala-D-Ala carboxypeptidase A C-terminal" evidence="14">
    <location>
        <begin position="290"/>
        <end position="380"/>
    </location>
</feature>
<comment type="catalytic activity">
    <reaction evidence="12">
        <text>Preferential cleavage: (Ac)2-L-Lys-D-Ala-|-D-Ala. Also transpeptidation of peptidyl-alanyl moieties that are N-acyl substituents of D-alanine.</text>
        <dbReference type="EC" id="3.4.16.4"/>
    </reaction>
</comment>
<evidence type="ECO:0000256" key="5">
    <source>
        <dbReference type="ARBA" id="ARBA00022645"/>
    </source>
</evidence>
<evidence type="ECO:0000259" key="14">
    <source>
        <dbReference type="SMART" id="SM00936"/>
    </source>
</evidence>
<keyword evidence="5 15" id="KW-0121">Carboxypeptidase</keyword>
<dbReference type="EC" id="3.4.16.4" evidence="4"/>
<dbReference type="InterPro" id="IPR037167">
    <property type="entry name" value="Peptidase_S11_C_sf"/>
</dbReference>